<keyword evidence="1" id="KW-0812">Transmembrane</keyword>
<keyword evidence="1" id="KW-0472">Membrane</keyword>
<evidence type="ECO:0000313" key="2">
    <source>
        <dbReference type="EMBL" id="KNZ50015.1"/>
    </source>
</evidence>
<comment type="caution">
    <text evidence="2">The sequence shown here is derived from an EMBL/GenBank/DDBJ whole genome shotgun (WGS) entry which is preliminary data.</text>
</comment>
<dbReference type="EMBL" id="LAVV01009768">
    <property type="protein sequence ID" value="KNZ50015.1"/>
    <property type="molecule type" value="Genomic_DNA"/>
</dbReference>
<dbReference type="VEuPathDB" id="FungiDB:VP01_463g3"/>
<reference evidence="2 3" key="1">
    <citation type="submission" date="2015-08" db="EMBL/GenBank/DDBJ databases">
        <title>Next Generation Sequencing and Analysis of the Genome of Puccinia sorghi L Schw, the Causal Agent of Maize Common Rust.</title>
        <authorList>
            <person name="Rochi L."/>
            <person name="Burguener G."/>
            <person name="Darino M."/>
            <person name="Turjanski A."/>
            <person name="Kreff E."/>
            <person name="Dieguez M.J."/>
            <person name="Sacco F."/>
        </authorList>
    </citation>
    <scope>NUCLEOTIDE SEQUENCE [LARGE SCALE GENOMIC DNA]</scope>
    <source>
        <strain evidence="2 3">RO10H11247</strain>
    </source>
</reference>
<feature type="transmembrane region" description="Helical" evidence="1">
    <location>
        <begin position="95"/>
        <end position="124"/>
    </location>
</feature>
<keyword evidence="3" id="KW-1185">Reference proteome</keyword>
<organism evidence="2 3">
    <name type="scientific">Puccinia sorghi</name>
    <dbReference type="NCBI Taxonomy" id="27349"/>
    <lineage>
        <taxon>Eukaryota</taxon>
        <taxon>Fungi</taxon>
        <taxon>Dikarya</taxon>
        <taxon>Basidiomycota</taxon>
        <taxon>Pucciniomycotina</taxon>
        <taxon>Pucciniomycetes</taxon>
        <taxon>Pucciniales</taxon>
        <taxon>Pucciniaceae</taxon>
        <taxon>Puccinia</taxon>
    </lineage>
</organism>
<evidence type="ECO:0000256" key="1">
    <source>
        <dbReference type="SAM" id="Phobius"/>
    </source>
</evidence>
<protein>
    <submittedName>
        <fullName evidence="2">Uncharacterized protein</fullName>
    </submittedName>
</protein>
<keyword evidence="1" id="KW-1133">Transmembrane helix</keyword>
<accession>A0A0L6UQA1</accession>
<proteinExistence type="predicted"/>
<gene>
    <name evidence="2" type="ORF">VP01_463g3</name>
</gene>
<dbReference type="AlphaFoldDB" id="A0A0L6UQA1"/>
<dbReference type="Proteomes" id="UP000037035">
    <property type="component" value="Unassembled WGS sequence"/>
</dbReference>
<name>A0A0L6UQA1_9BASI</name>
<evidence type="ECO:0000313" key="3">
    <source>
        <dbReference type="Proteomes" id="UP000037035"/>
    </source>
</evidence>
<sequence>MPAVYMKKVPGSFYLMHSHCEYFTVTVLKHLPMQTGGFWMTAGLKHATCQLQAVEQVFFLQCLLEQQLKHEYEILILMVVNFISIYHRKTLISKIVSLIGCFLYLVYLGSIDTSHCFIGYIILFPLKLSKNESKPFFPLSLSPSSESANPWIPSGIELHVNYSLEKKMIDFGCDHILQTFKPSCHPNSTYLHMCMFWHSHWAVCTLTVHQSLAESPLENGWSNNRSFLGVSACQLQVVKQGHHSRQTWRFSSWVMLPQPEVDPKRCLCMAIGQGRDDYRTEINMQRRSKCVEWSQRHAFLRGIRHCEMHFKQYHHWRTSHSRGLTGIARILNLREGSITLDLETKLRVFITYLGRGFPGSFCCLSNVRQGLLFRKHMEIFDIFEYVISKLIVLPVVYQWSAHDPLMRMLGFFSQIIDRRIDVVTYKYFKGRSGYVDSCWLHHFKIGCASWVSFGLAQAYSGFCFRRKRKPRSHTSSHPVEKLKPS</sequence>